<evidence type="ECO:0008006" key="4">
    <source>
        <dbReference type="Google" id="ProtNLM"/>
    </source>
</evidence>
<feature type="chain" id="PRO_5042471137" description="Apple domain-containing protein" evidence="1">
    <location>
        <begin position="21"/>
        <end position="371"/>
    </location>
</feature>
<keyword evidence="3" id="KW-1185">Reference proteome</keyword>
<protein>
    <recommendedName>
        <fullName evidence="4">Apple domain-containing protein</fullName>
    </recommendedName>
</protein>
<keyword evidence="1" id="KW-0732">Signal</keyword>
<reference evidence="2" key="1">
    <citation type="submission" date="2023-11" db="EMBL/GenBank/DDBJ databases">
        <authorList>
            <person name="Alioto T."/>
            <person name="Alioto T."/>
            <person name="Gomez Garrido J."/>
        </authorList>
    </citation>
    <scope>NUCLEOTIDE SEQUENCE</scope>
</reference>
<proteinExistence type="predicted"/>
<name>A0AAI8Z3M2_9PEZI</name>
<comment type="caution">
    <text evidence="2">The sequence shown here is derived from an EMBL/GenBank/DDBJ whole genome shotgun (WGS) entry which is preliminary data.</text>
</comment>
<accession>A0AAI8Z3M2</accession>
<dbReference type="AlphaFoldDB" id="A0AAI8Z3M2"/>
<dbReference type="PANTHER" id="PTHR36578">
    <property type="entry name" value="CHROMOSOME 15, WHOLE GENOME SHOTGUN SEQUENCE"/>
    <property type="match status" value="1"/>
</dbReference>
<sequence length="371" mass="39174">MLRAAVLAVTALASSTLVAAQSIDFAAVNRAPKPTQLGPPTAGATLSQTPTYAPSVAAASASAAVATQAAGNDQKRFIRAKRDSTLVARNACDAQPSGAAPVTDPDTADAFLANSVYTDAQAAAPVPQGYSLVFQNLQGATQQNGYLGYYTLQSYDSIKCQQYCDATTTCTAFNVYLERDPSVEPGAGCDNPASTVYYKCSLYGLPISNTTATNTGQWRDNFQVVITASNGYVKNPPPASLPAFNGPNPLAGAINAPNDHCGTSSYLGVYFFPGPYDPSPCAAACQATTQYDAAHLVDPLDAYDACNFFVAYVLSENNAPLGTYCALYRRYWSSRYATNTGQYDSEGNYFSVSQTYGYTLAQQDPGVLQNP</sequence>
<organism evidence="2 3">
    <name type="scientific">Lecanosticta acicola</name>
    <dbReference type="NCBI Taxonomy" id="111012"/>
    <lineage>
        <taxon>Eukaryota</taxon>
        <taxon>Fungi</taxon>
        <taxon>Dikarya</taxon>
        <taxon>Ascomycota</taxon>
        <taxon>Pezizomycotina</taxon>
        <taxon>Dothideomycetes</taxon>
        <taxon>Dothideomycetidae</taxon>
        <taxon>Mycosphaerellales</taxon>
        <taxon>Mycosphaerellaceae</taxon>
        <taxon>Lecanosticta</taxon>
    </lineage>
</organism>
<dbReference type="Proteomes" id="UP001296104">
    <property type="component" value="Unassembled WGS sequence"/>
</dbReference>
<dbReference type="EMBL" id="CAVMBE010000054">
    <property type="protein sequence ID" value="CAK4031834.1"/>
    <property type="molecule type" value="Genomic_DNA"/>
</dbReference>
<dbReference type="PANTHER" id="PTHR36578:SF1">
    <property type="entry name" value="APPLE DOMAIN-CONTAINING PROTEIN"/>
    <property type="match status" value="1"/>
</dbReference>
<evidence type="ECO:0000313" key="2">
    <source>
        <dbReference type="EMBL" id="CAK4031834.1"/>
    </source>
</evidence>
<feature type="signal peptide" evidence="1">
    <location>
        <begin position="1"/>
        <end position="20"/>
    </location>
</feature>
<evidence type="ECO:0000313" key="3">
    <source>
        <dbReference type="Proteomes" id="UP001296104"/>
    </source>
</evidence>
<evidence type="ECO:0000256" key="1">
    <source>
        <dbReference type="SAM" id="SignalP"/>
    </source>
</evidence>
<gene>
    <name evidence="2" type="ORF">LECACI_7A006992</name>
</gene>